<proteinExistence type="predicted"/>
<accession>A0ACC2FGW9</accession>
<evidence type="ECO:0000313" key="2">
    <source>
        <dbReference type="Proteomes" id="UP001157502"/>
    </source>
</evidence>
<reference evidence="1" key="1">
    <citation type="submission" date="2021-05" db="EMBL/GenBank/DDBJ databases">
        <authorList>
            <person name="Pan Q."/>
            <person name="Jouanno E."/>
            <person name="Zahm M."/>
            <person name="Klopp C."/>
            <person name="Cabau C."/>
            <person name="Louis A."/>
            <person name="Berthelot C."/>
            <person name="Parey E."/>
            <person name="Roest Crollius H."/>
            <person name="Montfort J."/>
            <person name="Robinson-Rechavi M."/>
            <person name="Bouchez O."/>
            <person name="Lampietro C."/>
            <person name="Lopez Roques C."/>
            <person name="Donnadieu C."/>
            <person name="Postlethwait J."/>
            <person name="Bobe J."/>
            <person name="Dillon D."/>
            <person name="Chandos A."/>
            <person name="von Hippel F."/>
            <person name="Guiguen Y."/>
        </authorList>
    </citation>
    <scope>NUCLEOTIDE SEQUENCE</scope>
    <source>
        <strain evidence="1">YG-Jan2019</strain>
    </source>
</reference>
<sequence length="304" mass="34129">MTNCDTLNGIAPEHGEETLEDEIYAVVFGSVVAVGLPLNAVSLWILVCRHRLKSSSSVFMSHLALSDLLLVLSLPARVYFHARGNWTLSDYACLSVTMLFRNNIRASVCFITCISLDRLLAVVYPLRSRHLRTTANAWKACAVTWTAIVIFNIPESLYHMKKLETSNATGTCFAFRQCSDEFSGYIIAGIIFALLGVNMVSTAMVARTLHSRLSHVAMVKNKISVMMIFAMNLLMFIVFFVPLSIFLLLRINPYPMICLASVNCCLDPLLYYFSFDAFWKKKDGSDVEVTLARSHVIQRESRTL</sequence>
<name>A0ACC2FGW9_DALPE</name>
<organism evidence="1 2">
    <name type="scientific">Dallia pectoralis</name>
    <name type="common">Alaska blackfish</name>
    <dbReference type="NCBI Taxonomy" id="75939"/>
    <lineage>
        <taxon>Eukaryota</taxon>
        <taxon>Metazoa</taxon>
        <taxon>Chordata</taxon>
        <taxon>Craniata</taxon>
        <taxon>Vertebrata</taxon>
        <taxon>Euteleostomi</taxon>
        <taxon>Actinopterygii</taxon>
        <taxon>Neopterygii</taxon>
        <taxon>Teleostei</taxon>
        <taxon>Protacanthopterygii</taxon>
        <taxon>Esociformes</taxon>
        <taxon>Umbridae</taxon>
        <taxon>Dallia</taxon>
    </lineage>
</organism>
<dbReference type="Proteomes" id="UP001157502">
    <property type="component" value="Chromosome 28"/>
</dbReference>
<gene>
    <name evidence="1" type="ORF">DPEC_G00301640</name>
</gene>
<evidence type="ECO:0000313" key="1">
    <source>
        <dbReference type="EMBL" id="KAJ7990558.1"/>
    </source>
</evidence>
<protein>
    <submittedName>
        <fullName evidence="1">Uncharacterized protein</fullName>
    </submittedName>
</protein>
<keyword evidence="2" id="KW-1185">Reference proteome</keyword>
<comment type="caution">
    <text evidence="1">The sequence shown here is derived from an EMBL/GenBank/DDBJ whole genome shotgun (WGS) entry which is preliminary data.</text>
</comment>
<dbReference type="EMBL" id="CM055755">
    <property type="protein sequence ID" value="KAJ7990558.1"/>
    <property type="molecule type" value="Genomic_DNA"/>
</dbReference>